<dbReference type="Pfam" id="PF14435">
    <property type="entry name" value="SUKH-4"/>
    <property type="match status" value="1"/>
</dbReference>
<sequence length="414" mass="45639">MGTDTKTTTGAAGTGGRPLPAGLTHEPSREFLAERYTLEGSVLAYLDFEALRAEELRTVASWYEDVTVEGADRLFVLGETCYDAADCWAPAAVVLDGADGQVYLGCPDGSGGLDREPLASSLPMLFELCGFVEGVSGLAEQTRDPEAENHIRRGPLTHPVIARLVGEQMRETDPDLFRRTDDRPAHWETALLVRTLAFGARPGGPDGLAYVIDPLLVEDLAELTGGEVRRFTEDELPARLSHPATRRLLLTCGLPVAPRCMLDVDPEGPLTTMAEDYPEGYPADGDGEEASVRPHQAGFLNLAGWTYDLVVALDGATGRVELPDWADEEEPTAYLHRDLSALLYTLWTYERLRAERRRWDEEEDTAGWTLFDPTELLDGVAEETLRELDPEAWDTDAHFWPMLADDGHMGRLLE</sequence>
<organism evidence="2">
    <name type="scientific">Streptomyces sp. Y1</name>
    <dbReference type="NCBI Taxonomy" id="3238634"/>
    <lineage>
        <taxon>Bacteria</taxon>
        <taxon>Bacillati</taxon>
        <taxon>Actinomycetota</taxon>
        <taxon>Actinomycetes</taxon>
        <taxon>Kitasatosporales</taxon>
        <taxon>Streptomycetaceae</taxon>
        <taxon>Streptomyces</taxon>
    </lineage>
</organism>
<dbReference type="InterPro" id="IPR025851">
    <property type="entry name" value="SUKH-4"/>
</dbReference>
<reference evidence="2" key="1">
    <citation type="submission" date="2024-07" db="EMBL/GenBank/DDBJ databases">
        <authorList>
            <person name="Yu S.T."/>
        </authorList>
    </citation>
    <scope>NUCLEOTIDE SEQUENCE</scope>
    <source>
        <strain evidence="2">Y1</strain>
    </source>
</reference>
<gene>
    <name evidence="2" type="ORF">AB2U05_29285</name>
</gene>
<evidence type="ECO:0000313" key="2">
    <source>
        <dbReference type="EMBL" id="XDQ82281.1"/>
    </source>
</evidence>
<feature type="region of interest" description="Disordered" evidence="1">
    <location>
        <begin position="1"/>
        <end position="24"/>
    </location>
</feature>
<proteinExistence type="predicted"/>
<dbReference type="AlphaFoldDB" id="A0AB39TT88"/>
<evidence type="ECO:0000256" key="1">
    <source>
        <dbReference type="SAM" id="MobiDB-lite"/>
    </source>
</evidence>
<dbReference type="EMBL" id="CP163445">
    <property type="protein sequence ID" value="XDQ82281.1"/>
    <property type="molecule type" value="Genomic_DNA"/>
</dbReference>
<accession>A0AB39TT88</accession>
<protein>
    <submittedName>
        <fullName evidence="2">SUKH-4 family immunity protein</fullName>
    </submittedName>
</protein>
<name>A0AB39TT88_9ACTN</name>
<dbReference type="RefSeq" id="WP_369184695.1">
    <property type="nucleotide sequence ID" value="NZ_CP163445.1"/>
</dbReference>